<dbReference type="InterPro" id="IPR025857">
    <property type="entry name" value="MacB_PCD"/>
</dbReference>
<evidence type="ECO:0000256" key="1">
    <source>
        <dbReference type="ARBA" id="ARBA00004651"/>
    </source>
</evidence>
<dbReference type="Proteomes" id="UP000662783">
    <property type="component" value="Chromosome"/>
</dbReference>
<name>A0A974WHS0_9BACT</name>
<feature type="transmembrane region" description="Helical" evidence="6">
    <location>
        <begin position="514"/>
        <end position="537"/>
    </location>
</feature>
<feature type="transmembrane region" description="Helical" evidence="6">
    <location>
        <begin position="99"/>
        <end position="122"/>
    </location>
</feature>
<feature type="transmembrane region" description="Helical" evidence="6">
    <location>
        <begin position="432"/>
        <end position="457"/>
    </location>
</feature>
<feature type="transmembrane region" description="Helical" evidence="6">
    <location>
        <begin position="377"/>
        <end position="398"/>
    </location>
</feature>
<keyword evidence="4 6" id="KW-1133">Transmembrane helix</keyword>
<keyword evidence="5 6" id="KW-0472">Membrane</keyword>
<feature type="domain" description="ABC3 transporter permease C-terminal" evidence="7">
    <location>
        <begin position="778"/>
        <end position="891"/>
    </location>
</feature>
<dbReference type="KEGG" id="fuv:JR347_03360"/>
<feature type="transmembrane region" description="Helical" evidence="6">
    <location>
        <begin position="774"/>
        <end position="799"/>
    </location>
</feature>
<keyword evidence="3 6" id="KW-0812">Transmembrane</keyword>
<feature type="transmembrane region" description="Helical" evidence="6">
    <location>
        <begin position="827"/>
        <end position="846"/>
    </location>
</feature>
<dbReference type="RefSeq" id="WP_205722642.1">
    <property type="nucleotide sequence ID" value="NZ_CP070608.1"/>
</dbReference>
<gene>
    <name evidence="9" type="ORF">JR347_03360</name>
</gene>
<keyword evidence="2" id="KW-1003">Cell membrane</keyword>
<evidence type="ECO:0000256" key="5">
    <source>
        <dbReference type="ARBA" id="ARBA00023136"/>
    </source>
</evidence>
<feature type="domain" description="MacB-like periplasmic core" evidence="8">
    <location>
        <begin position="101"/>
        <end position="315"/>
    </location>
</feature>
<evidence type="ECO:0000313" key="10">
    <source>
        <dbReference type="Proteomes" id="UP000662783"/>
    </source>
</evidence>
<dbReference type="InterPro" id="IPR050250">
    <property type="entry name" value="Macrolide_Exporter_MacB"/>
</dbReference>
<dbReference type="EMBL" id="CP070608">
    <property type="protein sequence ID" value="QSE98134.1"/>
    <property type="molecule type" value="Genomic_DNA"/>
</dbReference>
<dbReference type="InterPro" id="IPR003838">
    <property type="entry name" value="ABC3_permease_C"/>
</dbReference>
<evidence type="ECO:0000313" key="9">
    <source>
        <dbReference type="EMBL" id="QSE98134.1"/>
    </source>
</evidence>
<feature type="transmembrane region" description="Helical" evidence="6">
    <location>
        <begin position="469"/>
        <end position="493"/>
    </location>
</feature>
<accession>A0A974WHS0</accession>
<organism evidence="9 10">
    <name type="scientific">Fulvivirga lutea</name>
    <dbReference type="NCBI Taxonomy" id="2810512"/>
    <lineage>
        <taxon>Bacteria</taxon>
        <taxon>Pseudomonadati</taxon>
        <taxon>Bacteroidota</taxon>
        <taxon>Cytophagia</taxon>
        <taxon>Cytophagales</taxon>
        <taxon>Fulvivirgaceae</taxon>
        <taxon>Fulvivirga</taxon>
    </lineage>
</organism>
<protein>
    <submittedName>
        <fullName evidence="9">ABC transporter permease</fullName>
    </submittedName>
</protein>
<evidence type="ECO:0000259" key="7">
    <source>
        <dbReference type="Pfam" id="PF02687"/>
    </source>
</evidence>
<dbReference type="AlphaFoldDB" id="A0A974WHS0"/>
<feature type="transmembrane region" description="Helical" evidence="6">
    <location>
        <begin position="858"/>
        <end position="879"/>
    </location>
</feature>
<dbReference type="GO" id="GO:0005886">
    <property type="term" value="C:plasma membrane"/>
    <property type="evidence" value="ECO:0007669"/>
    <property type="project" value="UniProtKB-SubCell"/>
</dbReference>
<dbReference type="PANTHER" id="PTHR30572">
    <property type="entry name" value="MEMBRANE COMPONENT OF TRANSPORTER-RELATED"/>
    <property type="match status" value="1"/>
</dbReference>
<evidence type="ECO:0000256" key="4">
    <source>
        <dbReference type="ARBA" id="ARBA00022989"/>
    </source>
</evidence>
<dbReference type="GO" id="GO:0022857">
    <property type="term" value="F:transmembrane transporter activity"/>
    <property type="evidence" value="ECO:0007669"/>
    <property type="project" value="TreeGrafter"/>
</dbReference>
<keyword evidence="10" id="KW-1185">Reference proteome</keyword>
<reference evidence="9" key="1">
    <citation type="submission" date="2021-02" db="EMBL/GenBank/DDBJ databases">
        <title>Fulvivirga sp. S481 isolated from sea water.</title>
        <authorList>
            <person name="Bae S.S."/>
            <person name="Baek K."/>
        </authorList>
    </citation>
    <scope>NUCLEOTIDE SEQUENCE</scope>
    <source>
        <strain evidence="9">S481</strain>
    </source>
</reference>
<evidence type="ECO:0000256" key="6">
    <source>
        <dbReference type="SAM" id="Phobius"/>
    </source>
</evidence>
<evidence type="ECO:0000256" key="2">
    <source>
        <dbReference type="ARBA" id="ARBA00022475"/>
    </source>
</evidence>
<dbReference type="PANTHER" id="PTHR30572:SF18">
    <property type="entry name" value="ABC-TYPE MACROLIDE FAMILY EXPORT SYSTEM PERMEASE COMPONENT 2"/>
    <property type="match status" value="1"/>
</dbReference>
<evidence type="ECO:0000259" key="8">
    <source>
        <dbReference type="Pfam" id="PF12704"/>
    </source>
</evidence>
<dbReference type="Pfam" id="PF02687">
    <property type="entry name" value="FtsX"/>
    <property type="match status" value="2"/>
</dbReference>
<dbReference type="Pfam" id="PF12704">
    <property type="entry name" value="MacB_PCD"/>
    <property type="match status" value="1"/>
</dbReference>
<sequence length="898" mass="100734">MQLTNEHINYISKDIQYRGIVDDNLGEELLDHICSLVEDKMQSGMRFIEAYDEVIKDFGNEEKLVSLQSQTIQYSNNNTKIMIRNYFKIAIRNLVKHKFYSAINIIGLAVGVACSLLIYLFVQNELNYDDFHVNGNNIYRIERYGKINGNEFKYPTGPAPFGFTAVEEMPEVEQAVRFRNRGTYLVKTPESNESIKEDRLTFTDSTLFDLFTFKVIEGDKRTALIRPYTVAINKSTADKYYPGESALNKTLIMDGNESFEITAVFEDIPSNSHIQFDFFMSMSTIQKEANNNMWLSNNFYTYIRAADGVEKEDLALKLSDFYGRKVEPQLKEFLGVGLEEFAASGNEVVLELKQLEDIYLKSDFIFDIGKTGNQQSVYLFIAIAIFILALACINFMNLSTARSANRAKEVGVRKALGSYKSHLVRQFLTESIIMSLMSLIVGFILVITLLPFFNLIAERSLTIPFGDPLFILSVLSGAIVIGVIAGIYPAFFLSSFKPINTLKGKLAQGAGSSILRSSLVVFQFFISILLIIGTIAIQKQLNFIQNKKIGFNKEQVILVNDTYMLGDSRETFKNEVTQLGNVVSASYSGFIPINGYNRNDNVYWKKGLSPDESNTISTQMWNVDSDYIPTMGMELIEGRNFDKNIASDSNAVILNEQALRVYGFNPGDERAIVTYSYNNNTGAVLSDEFEVYHVIGVVKDFHFESLKENIGPLALRLGNSTGVMSVRLSTNDFSNSVKQIEDTWKKVGAGLPFNYHFLDDKFAKMYAEESRLGVVFGIFSALAIFIGCLGLFALATFMAEQRVKEIGIRKVLGASVNSIALMLSKQFTLLVLVAYFIAIPVAWYGIDLWLNSYNYKISVGAELFIIAGALAFLIALITVSYQAIKAAMSNPVDSLKSE</sequence>
<comment type="subcellular location">
    <subcellularLocation>
        <location evidence="1">Cell membrane</location>
        <topology evidence="1">Multi-pass membrane protein</topology>
    </subcellularLocation>
</comment>
<evidence type="ECO:0000256" key="3">
    <source>
        <dbReference type="ARBA" id="ARBA00022692"/>
    </source>
</evidence>
<feature type="domain" description="ABC3 transporter permease C-terminal" evidence="7">
    <location>
        <begin position="382"/>
        <end position="496"/>
    </location>
</feature>
<proteinExistence type="predicted"/>